<dbReference type="Proteomes" id="UP000501690">
    <property type="component" value="Linkage Group LG7"/>
</dbReference>
<keyword evidence="7" id="KW-1185">Reference proteome</keyword>
<dbReference type="SUPFAM" id="SSF101936">
    <property type="entry name" value="DNA-binding pseudobarrel domain"/>
    <property type="match status" value="1"/>
</dbReference>
<evidence type="ECO:0000256" key="5">
    <source>
        <dbReference type="ARBA" id="ARBA00023242"/>
    </source>
</evidence>
<dbReference type="GO" id="GO:0003677">
    <property type="term" value="F:DNA binding"/>
    <property type="evidence" value="ECO:0007669"/>
    <property type="project" value="UniProtKB-KW"/>
</dbReference>
<evidence type="ECO:0000313" key="6">
    <source>
        <dbReference type="EMBL" id="QCE00070.1"/>
    </source>
</evidence>
<accession>A0A4D6MF59</accession>
<keyword evidence="5" id="KW-0539">Nucleus</keyword>
<comment type="subcellular location">
    <subcellularLocation>
        <location evidence="1">Nucleus</location>
    </subcellularLocation>
</comment>
<keyword evidence="4" id="KW-0804">Transcription</keyword>
<reference evidence="6 7" key="1">
    <citation type="submission" date="2019-04" db="EMBL/GenBank/DDBJ databases">
        <title>An improved genome assembly and genetic linkage map for asparagus bean, Vigna unguiculata ssp. sesquipedialis.</title>
        <authorList>
            <person name="Xia Q."/>
            <person name="Zhang R."/>
            <person name="Dong Y."/>
        </authorList>
    </citation>
    <scope>NUCLEOTIDE SEQUENCE [LARGE SCALE GENOMIC DNA]</scope>
    <source>
        <tissue evidence="6">Leaf</tissue>
    </source>
</reference>
<organism evidence="6 7">
    <name type="scientific">Vigna unguiculata</name>
    <name type="common">Cowpea</name>
    <dbReference type="NCBI Taxonomy" id="3917"/>
    <lineage>
        <taxon>Eukaryota</taxon>
        <taxon>Viridiplantae</taxon>
        <taxon>Streptophyta</taxon>
        <taxon>Embryophyta</taxon>
        <taxon>Tracheophyta</taxon>
        <taxon>Spermatophyta</taxon>
        <taxon>Magnoliopsida</taxon>
        <taxon>eudicotyledons</taxon>
        <taxon>Gunneridae</taxon>
        <taxon>Pentapetalae</taxon>
        <taxon>rosids</taxon>
        <taxon>fabids</taxon>
        <taxon>Fabales</taxon>
        <taxon>Fabaceae</taxon>
        <taxon>Papilionoideae</taxon>
        <taxon>50 kb inversion clade</taxon>
        <taxon>NPAAA clade</taxon>
        <taxon>indigoferoid/millettioid clade</taxon>
        <taxon>Phaseoleae</taxon>
        <taxon>Vigna</taxon>
    </lineage>
</organism>
<evidence type="ECO:0000313" key="7">
    <source>
        <dbReference type="Proteomes" id="UP000501690"/>
    </source>
</evidence>
<dbReference type="EMBL" id="CP039351">
    <property type="protein sequence ID" value="QCE00070.1"/>
    <property type="molecule type" value="Genomic_DNA"/>
</dbReference>
<name>A0A4D6MF59_VIGUN</name>
<dbReference type="Gene3D" id="2.40.330.10">
    <property type="entry name" value="DNA-binding pseudobarrel domain"/>
    <property type="match status" value="1"/>
</dbReference>
<dbReference type="GO" id="GO:0005634">
    <property type="term" value="C:nucleus"/>
    <property type="evidence" value="ECO:0007669"/>
    <property type="project" value="UniProtKB-SubCell"/>
</dbReference>
<evidence type="ECO:0000256" key="4">
    <source>
        <dbReference type="ARBA" id="ARBA00023163"/>
    </source>
</evidence>
<sequence>MSSSYKYSFKNLFQNSICLLTPSDGFGDFEEGFMVEWGKKLVLGTNYFTDPMGNVMNLEFEDDLINKGIFRVPYDFEDFYELDDLHYICTLFCGDRYFRIRIFDTNWTEIEYPGLGNSYITEEDLVWSRFLSSFRVKLCPTESMICLDAYFHLFWEKKIIYGEEMQFIDPCYKNFKFKFDVKANGTTVFRGGIGKMFKLFSLEGMEIDYSINGASCSSSGNVGSDVADPSADYLLVKCLTDYDVGASSLYLNASFVGSALSRSKKEYILSSGNGNSWECSIRWATRSKSKCYLGSGWKRFVSESVALFAGLPLLPTTQESVVFGVLAGPPIASNNPRRGLPLLPTTQESIVFGVLAWHPIVSNNPRVGCIWSFTSLPRKPTTKRSIVFGVQYSLQSFPTSQKPAFFAVRLSLPRFQLSYKLPSSQFVQVHSFPASSPQVALGAVRPSSLFSSVIPPSCLGRSSA</sequence>
<evidence type="ECO:0000256" key="1">
    <source>
        <dbReference type="ARBA" id="ARBA00004123"/>
    </source>
</evidence>
<keyword evidence="3" id="KW-0238">DNA-binding</keyword>
<keyword evidence="2" id="KW-0805">Transcription regulation</keyword>
<evidence type="ECO:0000256" key="3">
    <source>
        <dbReference type="ARBA" id="ARBA00023125"/>
    </source>
</evidence>
<evidence type="ECO:0000256" key="2">
    <source>
        <dbReference type="ARBA" id="ARBA00023015"/>
    </source>
</evidence>
<proteinExistence type="predicted"/>
<dbReference type="InterPro" id="IPR015300">
    <property type="entry name" value="DNA-bd_pseudobarrel_sf"/>
</dbReference>
<dbReference type="AlphaFoldDB" id="A0A4D6MF59"/>
<protein>
    <submittedName>
        <fullName evidence="6">Uncharacterized protein</fullName>
    </submittedName>
</protein>
<gene>
    <name evidence="6" type="ORF">DEO72_LG7g1356</name>
</gene>